<dbReference type="Proteomes" id="UP001219568">
    <property type="component" value="Unassembled WGS sequence"/>
</dbReference>
<proteinExistence type="predicted"/>
<sequence length="65" mass="7061">MVPGRFVFPMLLSSRHVAETELIALAASVPMTETDPETRLGQGISSAVGPFSECLCAKLEDLRRK</sequence>
<evidence type="ECO:0000313" key="2">
    <source>
        <dbReference type="Proteomes" id="UP001219568"/>
    </source>
</evidence>
<evidence type="ECO:0000313" key="1">
    <source>
        <dbReference type="EMBL" id="KAJ6030912.1"/>
    </source>
</evidence>
<name>A0AAD6N5F1_PENCN</name>
<reference evidence="1" key="1">
    <citation type="journal article" date="2023" name="IMA Fungus">
        <title>Comparative genomic study of the Penicillium genus elucidates a diverse pangenome and 15 lateral gene transfer events.</title>
        <authorList>
            <person name="Petersen C."/>
            <person name="Sorensen T."/>
            <person name="Nielsen M.R."/>
            <person name="Sondergaard T.E."/>
            <person name="Sorensen J.L."/>
            <person name="Fitzpatrick D.A."/>
            <person name="Frisvad J.C."/>
            <person name="Nielsen K.L."/>
        </authorList>
    </citation>
    <scope>NUCLEOTIDE SEQUENCE</scope>
    <source>
        <strain evidence="1">IBT 15450</strain>
    </source>
</reference>
<gene>
    <name evidence="1" type="ORF">N7460_011178</name>
</gene>
<accession>A0AAD6N5F1</accession>
<reference evidence="1" key="2">
    <citation type="submission" date="2023-01" db="EMBL/GenBank/DDBJ databases">
        <authorList>
            <person name="Petersen C."/>
        </authorList>
    </citation>
    <scope>NUCLEOTIDE SEQUENCE</scope>
    <source>
        <strain evidence="1">IBT 15450</strain>
    </source>
</reference>
<comment type="caution">
    <text evidence="1">The sequence shown here is derived from an EMBL/GenBank/DDBJ whole genome shotgun (WGS) entry which is preliminary data.</text>
</comment>
<protein>
    <submittedName>
        <fullName evidence="1">Uncharacterized protein</fullName>
    </submittedName>
</protein>
<dbReference type="AlphaFoldDB" id="A0AAD6N5F1"/>
<keyword evidence="2" id="KW-1185">Reference proteome</keyword>
<dbReference type="EMBL" id="JAQJZL010000014">
    <property type="protein sequence ID" value="KAJ6030912.1"/>
    <property type="molecule type" value="Genomic_DNA"/>
</dbReference>
<organism evidence="1 2">
    <name type="scientific">Penicillium canescens</name>
    <dbReference type="NCBI Taxonomy" id="5083"/>
    <lineage>
        <taxon>Eukaryota</taxon>
        <taxon>Fungi</taxon>
        <taxon>Dikarya</taxon>
        <taxon>Ascomycota</taxon>
        <taxon>Pezizomycotina</taxon>
        <taxon>Eurotiomycetes</taxon>
        <taxon>Eurotiomycetidae</taxon>
        <taxon>Eurotiales</taxon>
        <taxon>Aspergillaceae</taxon>
        <taxon>Penicillium</taxon>
    </lineage>
</organism>